<evidence type="ECO:0000313" key="1">
    <source>
        <dbReference type="EMBL" id="KAJ7342514.1"/>
    </source>
</evidence>
<keyword evidence="2" id="KW-1185">Reference proteome</keyword>
<evidence type="ECO:0000313" key="2">
    <source>
        <dbReference type="Proteomes" id="UP001218218"/>
    </source>
</evidence>
<dbReference type="AlphaFoldDB" id="A0AAD7EN25"/>
<organism evidence="1 2">
    <name type="scientific">Mycena albidolilacea</name>
    <dbReference type="NCBI Taxonomy" id="1033008"/>
    <lineage>
        <taxon>Eukaryota</taxon>
        <taxon>Fungi</taxon>
        <taxon>Dikarya</taxon>
        <taxon>Basidiomycota</taxon>
        <taxon>Agaricomycotina</taxon>
        <taxon>Agaricomycetes</taxon>
        <taxon>Agaricomycetidae</taxon>
        <taxon>Agaricales</taxon>
        <taxon>Marasmiineae</taxon>
        <taxon>Mycenaceae</taxon>
        <taxon>Mycena</taxon>
    </lineage>
</organism>
<proteinExistence type="predicted"/>
<dbReference type="Proteomes" id="UP001218218">
    <property type="component" value="Unassembled WGS sequence"/>
</dbReference>
<reference evidence="1" key="1">
    <citation type="submission" date="2023-03" db="EMBL/GenBank/DDBJ databases">
        <title>Massive genome expansion in bonnet fungi (Mycena s.s.) driven by repeated elements and novel gene families across ecological guilds.</title>
        <authorList>
            <consortium name="Lawrence Berkeley National Laboratory"/>
            <person name="Harder C.B."/>
            <person name="Miyauchi S."/>
            <person name="Viragh M."/>
            <person name="Kuo A."/>
            <person name="Thoen E."/>
            <person name="Andreopoulos B."/>
            <person name="Lu D."/>
            <person name="Skrede I."/>
            <person name="Drula E."/>
            <person name="Henrissat B."/>
            <person name="Morin E."/>
            <person name="Kohler A."/>
            <person name="Barry K."/>
            <person name="LaButti K."/>
            <person name="Morin E."/>
            <person name="Salamov A."/>
            <person name="Lipzen A."/>
            <person name="Mereny Z."/>
            <person name="Hegedus B."/>
            <person name="Baldrian P."/>
            <person name="Stursova M."/>
            <person name="Weitz H."/>
            <person name="Taylor A."/>
            <person name="Grigoriev I.V."/>
            <person name="Nagy L.G."/>
            <person name="Martin F."/>
            <person name="Kauserud H."/>
        </authorList>
    </citation>
    <scope>NUCLEOTIDE SEQUENCE</scope>
    <source>
        <strain evidence="1">CBHHK002</strain>
    </source>
</reference>
<name>A0AAD7EN25_9AGAR</name>
<dbReference type="EMBL" id="JARIHO010000025">
    <property type="protein sequence ID" value="KAJ7342514.1"/>
    <property type="molecule type" value="Genomic_DNA"/>
</dbReference>
<comment type="caution">
    <text evidence="1">The sequence shown here is derived from an EMBL/GenBank/DDBJ whole genome shotgun (WGS) entry which is preliminary data.</text>
</comment>
<gene>
    <name evidence="1" type="ORF">DFH08DRAFT_874437</name>
</gene>
<sequence length="262" mass="30051">MAANPSTHIVLGSSPEYYFIGHGRRHFVENMPDSFTSHAKSDLNISMTTWISMSKTNTWTSYNVATAKFHFNGNINQTIRDHISGVNGKVAADFISFPDSEDPVFYFVKGKNEGAWTAFLPDYYIQKLTASKAEITNFDAGLTGMLFGKGKSFILMFKAGFVADLDDDEVSTEDHPLYKVLVQYDEGWCIERGSTLCFYDSRYFFLKFKRPGESGIKMHWNLPPHMNEKYHELRNLAEQPEEQIRMSLQIFIMKRRLTLSQS</sequence>
<protein>
    <submittedName>
        <fullName evidence="1">Uncharacterized protein</fullName>
    </submittedName>
</protein>
<accession>A0AAD7EN25</accession>